<dbReference type="GeneID" id="8853776"/>
<dbReference type="Gene3D" id="1.10.510.10">
    <property type="entry name" value="Transferase(Phosphotransferase) domain 1"/>
    <property type="match status" value="1"/>
</dbReference>
<dbReference type="InParanoid" id="D2VVX1"/>
<dbReference type="InterPro" id="IPR008271">
    <property type="entry name" value="Ser/Thr_kinase_AS"/>
</dbReference>
<dbReference type="Proteomes" id="UP000006671">
    <property type="component" value="Unassembled WGS sequence"/>
</dbReference>
<organism evidence="3">
    <name type="scientific">Naegleria gruberi</name>
    <name type="common">Amoeba</name>
    <dbReference type="NCBI Taxonomy" id="5762"/>
    <lineage>
        <taxon>Eukaryota</taxon>
        <taxon>Discoba</taxon>
        <taxon>Heterolobosea</taxon>
        <taxon>Tetramitia</taxon>
        <taxon>Eutetramitia</taxon>
        <taxon>Vahlkampfiidae</taxon>
        <taxon>Naegleria</taxon>
    </lineage>
</organism>
<accession>D2VVX1</accession>
<dbReference type="GO" id="GO:0005634">
    <property type="term" value="C:nucleus"/>
    <property type="evidence" value="ECO:0007669"/>
    <property type="project" value="TreeGrafter"/>
</dbReference>
<proteinExistence type="predicted"/>
<evidence type="ECO:0000313" key="3">
    <source>
        <dbReference type="Proteomes" id="UP000006671"/>
    </source>
</evidence>
<protein>
    <submittedName>
        <fullName evidence="2">Predicted protein</fullName>
    </submittedName>
</protein>
<evidence type="ECO:0000313" key="2">
    <source>
        <dbReference type="EMBL" id="EFC38916.1"/>
    </source>
</evidence>
<dbReference type="GO" id="GO:0005737">
    <property type="term" value="C:cytoplasm"/>
    <property type="evidence" value="ECO:0007669"/>
    <property type="project" value="TreeGrafter"/>
</dbReference>
<feature type="domain" description="Protein kinase" evidence="1">
    <location>
        <begin position="97"/>
        <end position="411"/>
    </location>
</feature>
<dbReference type="GO" id="GO:0004674">
    <property type="term" value="F:protein serine/threonine kinase activity"/>
    <property type="evidence" value="ECO:0007669"/>
    <property type="project" value="TreeGrafter"/>
</dbReference>
<dbReference type="PROSITE" id="PS00108">
    <property type="entry name" value="PROTEIN_KINASE_ST"/>
    <property type="match status" value="1"/>
</dbReference>
<dbReference type="GO" id="GO:0005524">
    <property type="term" value="F:ATP binding"/>
    <property type="evidence" value="ECO:0007669"/>
    <property type="project" value="InterPro"/>
</dbReference>
<sequence length="426" mass="50426">MQHFNFTKELMMKHSKVMGLSYLKSVAYLFILEASFTETDLSIMPTYSLYFKEYSMSEEIEILKLWLDIAFFIENHAPRRSTFTVKPFRPSSSETPLKNLKLLGGDVMLSTNTEKNRITSHRKMKKYKPIISRVKNHHDIVIVRNISVFKEVGEEERRIILKLMNRDEYCLYLPIVLNIYAKDVEFEHLHSLPSDHLDDNFLLMMACHISIALKYLHANNIVHRDVKPSNTMIRPFNNPTSLLWIVLIDFGLSFEMVKEQGECYQLSSSEGKKTLVNENVGTYLFQAPEVHKKQNYDEKIDIYSLGATLLYLKNKTSYEIICKKDEFDLQVDMQTLQWDDFKFGKKYWKWLMKIQRKDLQLKSLPIILLLFTTTHKQQTQKLKTKKISKCFMIKKDKKVSKQIEDIGITFITLPYWNESCWNIFKW</sequence>
<dbReference type="RefSeq" id="XP_002671660.1">
    <property type="nucleotide sequence ID" value="XM_002671614.1"/>
</dbReference>
<dbReference type="PANTHER" id="PTHR44167">
    <property type="entry name" value="OVARIAN-SPECIFIC SERINE/THREONINE-PROTEIN KINASE LOK-RELATED"/>
    <property type="match status" value="1"/>
</dbReference>
<name>D2VVX1_NAEGR</name>
<keyword evidence="3" id="KW-1185">Reference proteome</keyword>
<dbReference type="SUPFAM" id="SSF56112">
    <property type="entry name" value="Protein kinase-like (PK-like)"/>
    <property type="match status" value="1"/>
</dbReference>
<evidence type="ECO:0000259" key="1">
    <source>
        <dbReference type="PROSITE" id="PS50011"/>
    </source>
</evidence>
<dbReference type="AlphaFoldDB" id="D2VVX1"/>
<dbReference type="InterPro" id="IPR011009">
    <property type="entry name" value="Kinase-like_dom_sf"/>
</dbReference>
<dbReference type="GO" id="GO:0044773">
    <property type="term" value="P:mitotic DNA damage checkpoint signaling"/>
    <property type="evidence" value="ECO:0007669"/>
    <property type="project" value="TreeGrafter"/>
</dbReference>
<dbReference type="PANTHER" id="PTHR44167:SF24">
    <property type="entry name" value="SERINE_THREONINE-PROTEIN KINASE CHK2"/>
    <property type="match status" value="1"/>
</dbReference>
<dbReference type="PROSITE" id="PS50011">
    <property type="entry name" value="PROTEIN_KINASE_DOM"/>
    <property type="match status" value="1"/>
</dbReference>
<dbReference type="InterPro" id="IPR000719">
    <property type="entry name" value="Prot_kinase_dom"/>
</dbReference>
<dbReference type="VEuPathDB" id="AmoebaDB:NAEGRDRAFT_73170"/>
<dbReference type="SMART" id="SM00220">
    <property type="entry name" value="S_TKc"/>
    <property type="match status" value="1"/>
</dbReference>
<dbReference type="Pfam" id="PF00069">
    <property type="entry name" value="Pkinase"/>
    <property type="match status" value="1"/>
</dbReference>
<dbReference type="EMBL" id="GG738903">
    <property type="protein sequence ID" value="EFC38916.1"/>
    <property type="molecule type" value="Genomic_DNA"/>
</dbReference>
<reference evidence="2 3" key="1">
    <citation type="journal article" date="2010" name="Cell">
        <title>The genome of Naegleria gruberi illuminates early eukaryotic versatility.</title>
        <authorList>
            <person name="Fritz-Laylin L.K."/>
            <person name="Prochnik S.E."/>
            <person name="Ginger M.L."/>
            <person name="Dacks J.B."/>
            <person name="Carpenter M.L."/>
            <person name="Field M.C."/>
            <person name="Kuo A."/>
            <person name="Paredez A."/>
            <person name="Chapman J."/>
            <person name="Pham J."/>
            <person name="Shu S."/>
            <person name="Neupane R."/>
            <person name="Cipriano M."/>
            <person name="Mancuso J."/>
            <person name="Tu H."/>
            <person name="Salamov A."/>
            <person name="Lindquist E."/>
            <person name="Shapiro H."/>
            <person name="Lucas S."/>
            <person name="Grigoriev I.V."/>
            <person name="Cande W.Z."/>
            <person name="Fulton C."/>
            <person name="Rokhsar D.S."/>
            <person name="Dawson S.C."/>
        </authorList>
    </citation>
    <scope>NUCLEOTIDE SEQUENCE [LARGE SCALE GENOMIC DNA]</scope>
    <source>
        <strain evidence="2 3">NEG-M</strain>
    </source>
</reference>
<gene>
    <name evidence="2" type="ORF">NAEGRDRAFT_73170</name>
</gene>
<dbReference type="STRING" id="5762.D2VVX1"/>
<dbReference type="eggNOG" id="KOG0583">
    <property type="taxonomic scope" value="Eukaryota"/>
</dbReference>
<dbReference type="OrthoDB" id="4062651at2759"/>
<dbReference type="KEGG" id="ngr:NAEGRDRAFT_73170"/>